<evidence type="ECO:0000259" key="3">
    <source>
        <dbReference type="Pfam" id="PF05065"/>
    </source>
</evidence>
<dbReference type="Proteomes" id="UP000868497">
    <property type="component" value="Unassembled WGS sequence"/>
</dbReference>
<dbReference type="EMBL" id="DACXIC010000005">
    <property type="protein sequence ID" value="HAU4355941.1"/>
    <property type="molecule type" value="Genomic_DNA"/>
</dbReference>
<reference evidence="4" key="1">
    <citation type="journal article" date="2018" name="Genome Biol.">
        <title>SKESA: strategic k-mer extension for scrupulous assemblies.</title>
        <authorList>
            <person name="Souvorov A."/>
            <person name="Agarwala R."/>
            <person name="Lipman D.J."/>
        </authorList>
    </citation>
    <scope>NUCLEOTIDE SEQUENCE</scope>
    <source>
        <strain evidence="4">AUSMDU00005748</strain>
    </source>
</reference>
<evidence type="ECO:0000256" key="1">
    <source>
        <dbReference type="ARBA" id="ARBA00004328"/>
    </source>
</evidence>
<comment type="caution">
    <text evidence="4">The sequence shown here is derived from an EMBL/GenBank/DDBJ whole genome shotgun (WGS) entry which is preliminary data.</text>
</comment>
<feature type="domain" description="Phage capsid-like C-terminal" evidence="3">
    <location>
        <begin position="106"/>
        <end position="211"/>
    </location>
</feature>
<dbReference type="AlphaFoldDB" id="A0AAD3UL04"/>
<reference evidence="4" key="2">
    <citation type="submission" date="2019-09" db="EMBL/GenBank/DDBJ databases">
        <authorList>
            <consortium name="NCBI Pathogen Detection Project"/>
        </authorList>
    </citation>
    <scope>NUCLEOTIDE SEQUENCE</scope>
    <source>
        <strain evidence="4">AUSMDU00005748</strain>
    </source>
</reference>
<accession>A0AAD3UL04</accession>
<feature type="compositionally biased region" description="Basic and acidic residues" evidence="2">
    <location>
        <begin position="61"/>
        <end position="77"/>
    </location>
</feature>
<organism evidence="4 5">
    <name type="scientific">Klebsiella oxytoca</name>
    <dbReference type="NCBI Taxonomy" id="571"/>
    <lineage>
        <taxon>Bacteria</taxon>
        <taxon>Pseudomonadati</taxon>
        <taxon>Pseudomonadota</taxon>
        <taxon>Gammaproteobacteria</taxon>
        <taxon>Enterobacterales</taxon>
        <taxon>Enterobacteriaceae</taxon>
        <taxon>Klebsiella/Raoultella group</taxon>
        <taxon>Klebsiella</taxon>
    </lineage>
</organism>
<feature type="region of interest" description="Disordered" evidence="2">
    <location>
        <begin position="61"/>
        <end position="81"/>
    </location>
</feature>
<protein>
    <submittedName>
        <fullName evidence="4">Phage major capsid protein</fullName>
    </submittedName>
</protein>
<proteinExistence type="predicted"/>
<dbReference type="Pfam" id="PF05065">
    <property type="entry name" value="Phage_capsid"/>
    <property type="match status" value="1"/>
</dbReference>
<evidence type="ECO:0000313" key="5">
    <source>
        <dbReference type="Proteomes" id="UP000868497"/>
    </source>
</evidence>
<gene>
    <name evidence="4" type="ORF">F6W21_06305</name>
</gene>
<name>A0AAD3UL04_KLEOX</name>
<dbReference type="InterPro" id="IPR024455">
    <property type="entry name" value="Phage_capsid"/>
</dbReference>
<sequence length="220" mass="24592">MKKLIELRRSKATKITEARAIVDRADSEKRSMSDDEAKQFEAIKVQVDALNEEIKRHEDLLDLEREEDKQPKNDKGTRSTVSNAEMRHYVITGETRTLSTATGADGGYTVIPELDKEIMRQVTDDSVMRRICTVNTTSSGTYKKLVSVGGAVVNHGEEGGTRTETATPKMEEVAIPLYPIYAYPKTTQEILDFSEVDTLGWLSEEIGDTFRCTARPEAGK</sequence>
<comment type="subcellular location">
    <subcellularLocation>
        <location evidence="1">Virion</location>
    </subcellularLocation>
</comment>
<dbReference type="SUPFAM" id="SSF56563">
    <property type="entry name" value="Major capsid protein gp5"/>
    <property type="match status" value="1"/>
</dbReference>
<evidence type="ECO:0000256" key="2">
    <source>
        <dbReference type="SAM" id="MobiDB-lite"/>
    </source>
</evidence>
<dbReference type="InterPro" id="IPR054612">
    <property type="entry name" value="Phage_capsid-like_C"/>
</dbReference>
<dbReference type="NCBIfam" id="TIGR01554">
    <property type="entry name" value="major_cap_HK97"/>
    <property type="match status" value="1"/>
</dbReference>
<evidence type="ECO:0000313" key="4">
    <source>
        <dbReference type="EMBL" id="HAU4355941.1"/>
    </source>
</evidence>